<keyword evidence="6" id="KW-0406">Ion transport</keyword>
<keyword evidence="5 8" id="KW-1133">Transmembrane helix</keyword>
<keyword evidence="10" id="KW-1185">Reference proteome</keyword>
<sequence length="481" mass="52056">METPDLEHGPHCPVDSFLRAPFHWLWLRWFSISPAMLLALSFAVLIAVGTVGLLWLPALYTGPRLGFLDALFTMTSAVCVTGLSVVDTATAFTRWGQLWLLVFIQLGGLGLITLTTLVIGALGRRLSLRSEVIVGAPIDYTHRENVVSLTLRVARFTLGVEALGALLLWLLWLPRFGWKEAAWHAVFHSVSAFCNAGFSTFSDSMVGFNRSPLTLLVISVLIILGSLGYLSSEEALRWWRSRDQRSRRMSVHTFAALLVTGVLLVGGTALFALFEWRGTLAPLGYVDRIANAWFMSATARTAGFNSVSYSEVSNASGFFTILLMVVGGSPGSTAGGLKTTTLAVLAALAFTRIRGRRHAELHGRAIPEGTIERTVSLALIAFGVMTAAVFVLSFTEGHGAESVQAARASFLPVFFEVVSAFCTVGLTMDVSPSLSVVGKLQVIGLMFVGRLGPLSFFAALSLRARTHLRHVRPAQEDLIVG</sequence>
<keyword evidence="4 8" id="KW-0812">Transmembrane</keyword>
<evidence type="ECO:0000256" key="6">
    <source>
        <dbReference type="ARBA" id="ARBA00023065"/>
    </source>
</evidence>
<dbReference type="GO" id="GO:0005886">
    <property type="term" value="C:plasma membrane"/>
    <property type="evidence" value="ECO:0007669"/>
    <property type="project" value="UniProtKB-SubCell"/>
</dbReference>
<dbReference type="eggNOG" id="COG0168">
    <property type="taxonomic scope" value="Bacteria"/>
</dbReference>
<dbReference type="KEGG" id="mym:A176_001397"/>
<feature type="transmembrane region" description="Helical" evidence="8">
    <location>
        <begin position="440"/>
        <end position="462"/>
    </location>
</feature>
<keyword evidence="3" id="KW-1003">Cell membrane</keyword>
<keyword evidence="2" id="KW-0813">Transport</keyword>
<gene>
    <name evidence="9" type="ORF">A176_001397</name>
</gene>
<feature type="transmembrane region" description="Helical" evidence="8">
    <location>
        <begin position="251"/>
        <end position="274"/>
    </location>
</feature>
<dbReference type="Pfam" id="PF02386">
    <property type="entry name" value="TrkH"/>
    <property type="match status" value="1"/>
</dbReference>
<dbReference type="PATRIC" id="fig|1297742.4.peg.1414"/>
<feature type="transmembrane region" description="Helical" evidence="8">
    <location>
        <begin position="98"/>
        <end position="122"/>
    </location>
</feature>
<comment type="subcellular location">
    <subcellularLocation>
        <location evidence="1">Cell membrane</location>
        <topology evidence="1">Multi-pass membrane protein</topology>
    </subcellularLocation>
</comment>
<evidence type="ECO:0000256" key="5">
    <source>
        <dbReference type="ARBA" id="ARBA00022989"/>
    </source>
</evidence>
<dbReference type="PANTHER" id="PTHR32024:SF1">
    <property type="entry name" value="KTR SYSTEM POTASSIUM UPTAKE PROTEIN B"/>
    <property type="match status" value="1"/>
</dbReference>
<organism evidence="9 10">
    <name type="scientific">Pseudomyxococcus hansupus</name>
    <dbReference type="NCBI Taxonomy" id="1297742"/>
    <lineage>
        <taxon>Bacteria</taxon>
        <taxon>Pseudomonadati</taxon>
        <taxon>Myxococcota</taxon>
        <taxon>Myxococcia</taxon>
        <taxon>Myxococcales</taxon>
        <taxon>Cystobacterineae</taxon>
        <taxon>Myxococcaceae</taxon>
        <taxon>Pseudomyxococcus</taxon>
    </lineage>
</organism>
<evidence type="ECO:0000256" key="8">
    <source>
        <dbReference type="SAM" id="Phobius"/>
    </source>
</evidence>
<reference evidence="9 10" key="1">
    <citation type="journal article" date="2016" name="PLoS ONE">
        <title>Complete Genome Sequence and Comparative Genomics of a Novel Myxobacterium Myxococcus hansupus.</title>
        <authorList>
            <person name="Sharma G."/>
            <person name="Narwani T."/>
            <person name="Subramanian S."/>
        </authorList>
    </citation>
    <scope>NUCLEOTIDE SEQUENCE [LARGE SCALE GENOMIC DNA]</scope>
    <source>
        <strain evidence="10">mixupus</strain>
    </source>
</reference>
<evidence type="ECO:0000256" key="7">
    <source>
        <dbReference type="ARBA" id="ARBA00023136"/>
    </source>
</evidence>
<feature type="transmembrane region" description="Helical" evidence="8">
    <location>
        <begin position="375"/>
        <end position="394"/>
    </location>
</feature>
<feature type="transmembrane region" description="Helical" evidence="8">
    <location>
        <begin position="67"/>
        <end position="86"/>
    </location>
</feature>
<evidence type="ECO:0000313" key="9">
    <source>
        <dbReference type="EMBL" id="AKQ64485.1"/>
    </source>
</evidence>
<evidence type="ECO:0000256" key="3">
    <source>
        <dbReference type="ARBA" id="ARBA00022475"/>
    </source>
</evidence>
<feature type="transmembrane region" description="Helical" evidence="8">
    <location>
        <begin position="29"/>
        <end position="55"/>
    </location>
</feature>
<dbReference type="AlphaFoldDB" id="A0A0H4WT41"/>
<dbReference type="Proteomes" id="UP000009026">
    <property type="component" value="Chromosome"/>
</dbReference>
<feature type="transmembrane region" description="Helical" evidence="8">
    <location>
        <begin position="406"/>
        <end position="428"/>
    </location>
</feature>
<accession>A0A0H4WT41</accession>
<protein>
    <submittedName>
        <fullName evidence="9">Potassium uptake protein, integral membrane component, KtrB</fullName>
    </submittedName>
</protein>
<evidence type="ECO:0000256" key="2">
    <source>
        <dbReference type="ARBA" id="ARBA00022448"/>
    </source>
</evidence>
<evidence type="ECO:0000256" key="1">
    <source>
        <dbReference type="ARBA" id="ARBA00004651"/>
    </source>
</evidence>
<evidence type="ECO:0000313" key="10">
    <source>
        <dbReference type="Proteomes" id="UP000009026"/>
    </source>
</evidence>
<dbReference type="GO" id="GO:0030001">
    <property type="term" value="P:metal ion transport"/>
    <property type="evidence" value="ECO:0007669"/>
    <property type="project" value="UniProtKB-ARBA"/>
</dbReference>
<proteinExistence type="predicted"/>
<dbReference type="OrthoDB" id="9810952at2"/>
<feature type="transmembrane region" description="Helical" evidence="8">
    <location>
        <begin position="213"/>
        <end position="230"/>
    </location>
</feature>
<dbReference type="STRING" id="1297742.A176_001397"/>
<keyword evidence="7 8" id="KW-0472">Membrane</keyword>
<name>A0A0H4WT41_9BACT</name>
<dbReference type="GO" id="GO:0008324">
    <property type="term" value="F:monoatomic cation transmembrane transporter activity"/>
    <property type="evidence" value="ECO:0007669"/>
    <property type="project" value="InterPro"/>
</dbReference>
<dbReference type="EMBL" id="CP012109">
    <property type="protein sequence ID" value="AKQ64485.1"/>
    <property type="molecule type" value="Genomic_DNA"/>
</dbReference>
<dbReference type="PANTHER" id="PTHR32024">
    <property type="entry name" value="TRK SYSTEM POTASSIUM UPTAKE PROTEIN TRKG-RELATED"/>
    <property type="match status" value="1"/>
</dbReference>
<evidence type="ECO:0000256" key="4">
    <source>
        <dbReference type="ARBA" id="ARBA00022692"/>
    </source>
</evidence>
<dbReference type="InterPro" id="IPR003445">
    <property type="entry name" value="Cat_transpt"/>
</dbReference>
<feature type="transmembrane region" description="Helical" evidence="8">
    <location>
        <begin position="153"/>
        <end position="172"/>
    </location>
</feature>